<feature type="non-terminal residue" evidence="2">
    <location>
        <position position="1"/>
    </location>
</feature>
<feature type="region of interest" description="Disordered" evidence="1">
    <location>
        <begin position="1"/>
        <end position="63"/>
    </location>
</feature>
<accession>A0ABN9TZN9</accession>
<organism evidence="2 3">
    <name type="scientific">Prorocentrum cordatum</name>
    <dbReference type="NCBI Taxonomy" id="2364126"/>
    <lineage>
        <taxon>Eukaryota</taxon>
        <taxon>Sar</taxon>
        <taxon>Alveolata</taxon>
        <taxon>Dinophyceae</taxon>
        <taxon>Prorocentrales</taxon>
        <taxon>Prorocentraceae</taxon>
        <taxon>Prorocentrum</taxon>
    </lineage>
</organism>
<comment type="caution">
    <text evidence="2">The sequence shown here is derived from an EMBL/GenBank/DDBJ whole genome shotgun (WGS) entry which is preliminary data.</text>
</comment>
<gene>
    <name evidence="2" type="ORF">PCOR1329_LOCUS43885</name>
</gene>
<proteinExistence type="predicted"/>
<feature type="compositionally biased region" description="Low complexity" evidence="1">
    <location>
        <begin position="177"/>
        <end position="190"/>
    </location>
</feature>
<dbReference type="Proteomes" id="UP001189429">
    <property type="component" value="Unassembled WGS sequence"/>
</dbReference>
<evidence type="ECO:0000313" key="2">
    <source>
        <dbReference type="EMBL" id="CAK0851858.1"/>
    </source>
</evidence>
<name>A0ABN9TZN9_9DINO</name>
<keyword evidence="3" id="KW-1185">Reference proteome</keyword>
<sequence>FEERIGASVSPAPGSKGQGERPRKQATLPASGLALEEAARAGHAASLRPRAREGGRCWPAAKPAAPTERAPARCGLCRRRCRLDASAVVGARGTEIAEHTLEAQEAAEAPKIYVCADCPSCAADWPLRPTRQPTRRGLSGRGQRVAPQRRCTASATPGRRENRALDRSRSARRRIGDAAPHSPSPTAATPMNAAGEAGLHDQQRPASAPPRMTPRQGKTFHTLVWHNGWLGRAP</sequence>
<feature type="compositionally biased region" description="Low complexity" evidence="1">
    <location>
        <begin position="30"/>
        <end position="48"/>
    </location>
</feature>
<reference evidence="2" key="1">
    <citation type="submission" date="2023-10" db="EMBL/GenBank/DDBJ databases">
        <authorList>
            <person name="Chen Y."/>
            <person name="Shah S."/>
            <person name="Dougan E. K."/>
            <person name="Thang M."/>
            <person name="Chan C."/>
        </authorList>
    </citation>
    <scope>NUCLEOTIDE SEQUENCE [LARGE SCALE GENOMIC DNA]</scope>
</reference>
<dbReference type="EMBL" id="CAUYUJ010015276">
    <property type="protein sequence ID" value="CAK0851858.1"/>
    <property type="molecule type" value="Genomic_DNA"/>
</dbReference>
<protein>
    <submittedName>
        <fullName evidence="2">Uncharacterized protein</fullName>
    </submittedName>
</protein>
<evidence type="ECO:0000256" key="1">
    <source>
        <dbReference type="SAM" id="MobiDB-lite"/>
    </source>
</evidence>
<feature type="compositionally biased region" description="Basic and acidic residues" evidence="1">
    <location>
        <begin position="158"/>
        <end position="169"/>
    </location>
</feature>
<evidence type="ECO:0000313" key="3">
    <source>
        <dbReference type="Proteomes" id="UP001189429"/>
    </source>
</evidence>
<feature type="region of interest" description="Disordered" evidence="1">
    <location>
        <begin position="126"/>
        <end position="220"/>
    </location>
</feature>